<dbReference type="InterPro" id="IPR056850">
    <property type="entry name" value="ARM_UBP34_24_USP9X_Y"/>
</dbReference>
<accession>A0A1X7TM45</accession>
<dbReference type="InParanoid" id="A0A1X7TM45"/>
<keyword evidence="3" id="KW-0378">Hydrolase</keyword>
<dbReference type="STRING" id="400682.A0A1X7TM45"/>
<reference evidence="5" key="1">
    <citation type="submission" date="2017-05" db="UniProtKB">
        <authorList>
            <consortium name="EnsemblMetazoa"/>
        </authorList>
    </citation>
    <scope>IDENTIFICATION</scope>
</reference>
<dbReference type="AlphaFoldDB" id="A0A1X7TM45"/>
<dbReference type="Pfam" id="PF25010">
    <property type="entry name" value="ARM_UBP24_USP9X-Y"/>
    <property type="match status" value="1"/>
</dbReference>
<sequence>MRGINLDITTISSLRCQFALQFISDLSTNSLKDKEVGCAFDLFKTIKTLISRSSLVDVSSKVDNLRLTTTLRMFQIHVPHFIVKMNTLKEVVRVTVEPYSPPCSGLKDPIPVDRVKTWLIEENKVLSIAFGGCTSREDKVTKIAMFYEWEKTL</sequence>
<dbReference type="GO" id="GO:0006508">
    <property type="term" value="P:proteolysis"/>
    <property type="evidence" value="ECO:0007669"/>
    <property type="project" value="UniProtKB-KW"/>
</dbReference>
<evidence type="ECO:0000256" key="2">
    <source>
        <dbReference type="ARBA" id="ARBA00022786"/>
    </source>
</evidence>
<evidence type="ECO:0000256" key="1">
    <source>
        <dbReference type="ARBA" id="ARBA00022670"/>
    </source>
</evidence>
<name>A0A1X7TM45_AMPQE</name>
<feature type="domain" description="UBP34/UBP24/USP9X/USP9Y-like ARM repeat region" evidence="4">
    <location>
        <begin position="61"/>
        <end position="144"/>
    </location>
</feature>
<proteinExistence type="predicted"/>
<keyword evidence="1" id="KW-0645">Protease</keyword>
<dbReference type="GO" id="GO:0008233">
    <property type="term" value="F:peptidase activity"/>
    <property type="evidence" value="ECO:0007669"/>
    <property type="project" value="UniProtKB-KW"/>
</dbReference>
<evidence type="ECO:0000256" key="3">
    <source>
        <dbReference type="ARBA" id="ARBA00022801"/>
    </source>
</evidence>
<protein>
    <recommendedName>
        <fullName evidence="4">UBP34/UBP24/USP9X/USP9Y-like ARM repeat region domain-containing protein</fullName>
    </recommendedName>
</protein>
<dbReference type="EnsemblMetazoa" id="Aqu2.1.15987_001">
    <property type="protein sequence ID" value="Aqu2.1.15987_001"/>
    <property type="gene ID" value="Aqu2.1.15987"/>
</dbReference>
<keyword evidence="2" id="KW-0833">Ubl conjugation pathway</keyword>
<evidence type="ECO:0000313" key="5">
    <source>
        <dbReference type="EnsemblMetazoa" id="Aqu2.1.15987_001"/>
    </source>
</evidence>
<evidence type="ECO:0000259" key="4">
    <source>
        <dbReference type="Pfam" id="PF25010"/>
    </source>
</evidence>
<organism evidence="5">
    <name type="scientific">Amphimedon queenslandica</name>
    <name type="common">Sponge</name>
    <dbReference type="NCBI Taxonomy" id="400682"/>
    <lineage>
        <taxon>Eukaryota</taxon>
        <taxon>Metazoa</taxon>
        <taxon>Porifera</taxon>
        <taxon>Demospongiae</taxon>
        <taxon>Heteroscleromorpha</taxon>
        <taxon>Haplosclerida</taxon>
        <taxon>Niphatidae</taxon>
        <taxon>Amphimedon</taxon>
    </lineage>
</organism>